<keyword evidence="3" id="KW-1185">Reference proteome</keyword>
<sequence>MKYLKLLIVLFVSMTFSAFAMSSNPNFTPQQTVINFISDYEQWNEEATQNLSEDTGFQAKDEYIKLLNKYCTQSTSRIGYDVYGQYSLHIADGEKILSTTKNGQEVIIKTEVSSRFGDTAADMDYFEYHLVLDKNKYLIEEVYQLSKSGKKTKTL</sequence>
<proteinExistence type="predicted"/>
<gene>
    <name evidence="2" type="ORF">MXM28_09820</name>
</gene>
<dbReference type="EMBL" id="JALLMC010000002">
    <property type="protein sequence ID" value="MEB6409996.1"/>
    <property type="molecule type" value="Genomic_DNA"/>
</dbReference>
<keyword evidence="1" id="KW-0732">Signal</keyword>
<evidence type="ECO:0000313" key="2">
    <source>
        <dbReference type="EMBL" id="MEB6409996.1"/>
    </source>
</evidence>
<accession>A0ABU6E1A8</accession>
<feature type="signal peptide" evidence="1">
    <location>
        <begin position="1"/>
        <end position="20"/>
    </location>
</feature>
<dbReference type="GeneID" id="93266498"/>
<name>A0ABU6E1A8_9ENTR</name>
<dbReference type="Proteomes" id="UP001306510">
    <property type="component" value="Unassembled WGS sequence"/>
</dbReference>
<organism evidence="2 3">
    <name type="scientific">Enterobacter vonholyi</name>
    <dbReference type="NCBI Taxonomy" id="2797505"/>
    <lineage>
        <taxon>Bacteria</taxon>
        <taxon>Pseudomonadati</taxon>
        <taxon>Pseudomonadota</taxon>
        <taxon>Gammaproteobacteria</taxon>
        <taxon>Enterobacterales</taxon>
        <taxon>Enterobacteriaceae</taxon>
        <taxon>Enterobacter</taxon>
    </lineage>
</organism>
<dbReference type="RefSeq" id="WP_136195518.1">
    <property type="nucleotide sequence ID" value="NZ_CP162152.1"/>
</dbReference>
<evidence type="ECO:0000313" key="3">
    <source>
        <dbReference type="Proteomes" id="UP001306510"/>
    </source>
</evidence>
<reference evidence="2 3" key="1">
    <citation type="submission" date="2022-04" db="EMBL/GenBank/DDBJ databases">
        <title>Whole genome surviellance of AMR bacteria from Assam, India: One Health Study.</title>
        <authorList>
            <person name="Mendem S.K."/>
            <person name="Rakshit O."/>
            <person name="Murugesan D."/>
            <person name="Shome R."/>
            <person name="Raisen C."/>
            <person name="Holmes M.A."/>
            <person name="Saikia K."/>
            <person name="Shome B.R."/>
        </authorList>
    </citation>
    <scope>NUCLEOTIDE SEQUENCE [LARGE SCALE GENOMIC DNA]</scope>
    <source>
        <strain evidence="2 3">MGG-11lp</strain>
    </source>
</reference>
<feature type="chain" id="PRO_5046119259" evidence="1">
    <location>
        <begin position="21"/>
        <end position="155"/>
    </location>
</feature>
<comment type="caution">
    <text evidence="2">The sequence shown here is derived from an EMBL/GenBank/DDBJ whole genome shotgun (WGS) entry which is preliminary data.</text>
</comment>
<evidence type="ECO:0000256" key="1">
    <source>
        <dbReference type="SAM" id="SignalP"/>
    </source>
</evidence>
<protein>
    <submittedName>
        <fullName evidence="2">RhsIA family immunity protein</fullName>
    </submittedName>
</protein>